<reference evidence="1" key="1">
    <citation type="submission" date="2020-05" db="EMBL/GenBank/DDBJ databases">
        <title>Large-scale comparative analyses of tick genomes elucidate their genetic diversity and vector capacities.</title>
        <authorList>
            <person name="Jia N."/>
            <person name="Wang J."/>
            <person name="Shi W."/>
            <person name="Du L."/>
            <person name="Sun Y."/>
            <person name="Zhan W."/>
            <person name="Jiang J."/>
            <person name="Wang Q."/>
            <person name="Zhang B."/>
            <person name="Ji P."/>
            <person name="Sakyi L.B."/>
            <person name="Cui X."/>
            <person name="Yuan T."/>
            <person name="Jiang B."/>
            <person name="Yang W."/>
            <person name="Lam T.T.-Y."/>
            <person name="Chang Q."/>
            <person name="Ding S."/>
            <person name="Wang X."/>
            <person name="Zhu J."/>
            <person name="Ruan X."/>
            <person name="Zhao L."/>
            <person name="Wei J."/>
            <person name="Que T."/>
            <person name="Du C."/>
            <person name="Cheng J."/>
            <person name="Dai P."/>
            <person name="Han X."/>
            <person name="Huang E."/>
            <person name="Gao Y."/>
            <person name="Liu J."/>
            <person name="Shao H."/>
            <person name="Ye R."/>
            <person name="Li L."/>
            <person name="Wei W."/>
            <person name="Wang X."/>
            <person name="Wang C."/>
            <person name="Yang T."/>
            <person name="Huo Q."/>
            <person name="Li W."/>
            <person name="Guo W."/>
            <person name="Chen H."/>
            <person name="Zhou L."/>
            <person name="Ni X."/>
            <person name="Tian J."/>
            <person name="Zhou Y."/>
            <person name="Sheng Y."/>
            <person name="Liu T."/>
            <person name="Pan Y."/>
            <person name="Xia L."/>
            <person name="Li J."/>
            <person name="Zhao F."/>
            <person name="Cao W."/>
        </authorList>
    </citation>
    <scope>NUCLEOTIDE SEQUENCE</scope>
    <source>
        <strain evidence="1">Dsil-2018</strain>
    </source>
</reference>
<proteinExistence type="predicted"/>
<evidence type="ECO:0000313" key="2">
    <source>
        <dbReference type="Proteomes" id="UP000821865"/>
    </source>
</evidence>
<name>A0ACB8D6X8_DERSI</name>
<sequence length="450" mass="50793">MCEVVVCAAAWRFDPVDIKEMDSKEECFSCQLPASAVEFLRSHGRVFFLSRGPPGSGKGTVATRLHELYPGSRLYWADKMFLTPLAPPRTKETLKQSHELCRKKITEYMQQNEPVIINRNTNMTVWETSQYLQIAATYGYTVIILNIDKNLILKPEVLAITNSKGLDQRYMKSRLKQWEQVYPYAMGWSPRPRDAASLLHRYMKLAAELANGDNGIGLKPVRCAQFFPFCVARVCWFGWDERDREYCHSELVKKAYASKDTITVFGYAVVGDLVVAVVQLTEAQAALVGDREQPIHLEAAILRHANALEYDEKLCTFDLHEMSAQNESDQTAVLEEEAACCELPPPSRVSFIVLGSTTAKPIKYSDAMLHTSLLRDHMHSWKDTRAAPRIGVNTAGVSVYSTISNDTCHLIAVKKSVKLDVVFTGHYQAYTTQLQSIDVVDDFLHDLLQL</sequence>
<gene>
    <name evidence="1" type="ORF">HPB49_017026</name>
</gene>
<comment type="caution">
    <text evidence="1">The sequence shown here is derived from an EMBL/GenBank/DDBJ whole genome shotgun (WGS) entry which is preliminary data.</text>
</comment>
<dbReference type="EMBL" id="CM023472">
    <property type="protein sequence ID" value="KAH7960111.1"/>
    <property type="molecule type" value="Genomic_DNA"/>
</dbReference>
<dbReference type="Proteomes" id="UP000821865">
    <property type="component" value="Chromosome 3"/>
</dbReference>
<accession>A0ACB8D6X8</accession>
<organism evidence="1 2">
    <name type="scientific">Dermacentor silvarum</name>
    <name type="common">Tick</name>
    <dbReference type="NCBI Taxonomy" id="543639"/>
    <lineage>
        <taxon>Eukaryota</taxon>
        <taxon>Metazoa</taxon>
        <taxon>Ecdysozoa</taxon>
        <taxon>Arthropoda</taxon>
        <taxon>Chelicerata</taxon>
        <taxon>Arachnida</taxon>
        <taxon>Acari</taxon>
        <taxon>Parasitiformes</taxon>
        <taxon>Ixodida</taxon>
        <taxon>Ixodoidea</taxon>
        <taxon>Ixodidae</taxon>
        <taxon>Rhipicephalinae</taxon>
        <taxon>Dermacentor</taxon>
    </lineage>
</organism>
<protein>
    <submittedName>
        <fullName evidence="1">Uncharacterized protein</fullName>
    </submittedName>
</protein>
<keyword evidence="2" id="KW-1185">Reference proteome</keyword>
<evidence type="ECO:0000313" key="1">
    <source>
        <dbReference type="EMBL" id="KAH7960111.1"/>
    </source>
</evidence>